<evidence type="ECO:0000313" key="1">
    <source>
        <dbReference type="EMBL" id="CAG8808485.1"/>
    </source>
</evidence>
<reference evidence="1 2" key="1">
    <citation type="submission" date="2021-06" db="EMBL/GenBank/DDBJ databases">
        <authorList>
            <person name="Kallberg Y."/>
            <person name="Tangrot J."/>
            <person name="Rosling A."/>
        </authorList>
    </citation>
    <scope>NUCLEOTIDE SEQUENCE [LARGE SCALE GENOMIC DNA]</scope>
    <source>
        <strain evidence="1 2">120-4 pot B 10/14</strain>
    </source>
</reference>
<dbReference type="EMBL" id="CAJVQB010026414">
    <property type="protein sequence ID" value="CAG8808485.1"/>
    <property type="molecule type" value="Genomic_DNA"/>
</dbReference>
<feature type="non-terminal residue" evidence="1">
    <location>
        <position position="1"/>
    </location>
</feature>
<dbReference type="PANTHER" id="PTHR37049">
    <property type="entry name" value="PEPTIDASE S41 FAMILY PROTEIN"/>
    <property type="match status" value="1"/>
</dbReference>
<dbReference type="Proteomes" id="UP000789901">
    <property type="component" value="Unassembled WGS sequence"/>
</dbReference>
<name>A0ABN7VZW9_GIGMA</name>
<dbReference type="InterPro" id="IPR052766">
    <property type="entry name" value="S41A_metabolite_peptidase"/>
</dbReference>
<dbReference type="PANTHER" id="PTHR37049:SF4">
    <property type="entry name" value="RHODANESE DOMAIN-CONTAINING PROTEIN"/>
    <property type="match status" value="1"/>
</dbReference>
<accession>A0ABN7VZW9</accession>
<sequence>HVALFFNLLLFPNTYPNFDFDIRISEQMKLAITEQFKLATLNNIFDMSDYFNSKTHANFTSADDLIGNNVYTHYSIYSKFTTPLPWKPEDYIILTNGLCGSACTFIAGHAIEYNNVAAVAVGGIASNPLLSYDSFPEKLGLLNNTLIPKPFPLTGTFVHFTMNEVYSEINPDEILEFSYRPAKFRLIYNEKNVRNISILWSQAAALIGSK</sequence>
<protein>
    <submittedName>
        <fullName evidence="1">9575_t:CDS:1</fullName>
    </submittedName>
</protein>
<proteinExistence type="predicted"/>
<comment type="caution">
    <text evidence="1">The sequence shown here is derived from an EMBL/GenBank/DDBJ whole genome shotgun (WGS) entry which is preliminary data.</text>
</comment>
<gene>
    <name evidence="1" type="ORF">GMARGA_LOCUS24711</name>
</gene>
<organism evidence="1 2">
    <name type="scientific">Gigaspora margarita</name>
    <dbReference type="NCBI Taxonomy" id="4874"/>
    <lineage>
        <taxon>Eukaryota</taxon>
        <taxon>Fungi</taxon>
        <taxon>Fungi incertae sedis</taxon>
        <taxon>Mucoromycota</taxon>
        <taxon>Glomeromycotina</taxon>
        <taxon>Glomeromycetes</taxon>
        <taxon>Diversisporales</taxon>
        <taxon>Gigasporaceae</taxon>
        <taxon>Gigaspora</taxon>
    </lineage>
</organism>
<evidence type="ECO:0000313" key="2">
    <source>
        <dbReference type="Proteomes" id="UP000789901"/>
    </source>
</evidence>
<keyword evidence="2" id="KW-1185">Reference proteome</keyword>